<dbReference type="AlphaFoldDB" id="D7T162"/>
<gene>
    <name evidence="1" type="ordered locus">VIT_06s0009g03400</name>
</gene>
<accession>D7T162</accession>
<organism evidence="1 2">
    <name type="scientific">Vitis vinifera</name>
    <name type="common">Grape</name>
    <dbReference type="NCBI Taxonomy" id="29760"/>
    <lineage>
        <taxon>Eukaryota</taxon>
        <taxon>Viridiplantae</taxon>
        <taxon>Streptophyta</taxon>
        <taxon>Embryophyta</taxon>
        <taxon>Tracheophyta</taxon>
        <taxon>Spermatophyta</taxon>
        <taxon>Magnoliopsida</taxon>
        <taxon>eudicotyledons</taxon>
        <taxon>Gunneridae</taxon>
        <taxon>Pentapetalae</taxon>
        <taxon>rosids</taxon>
        <taxon>Vitales</taxon>
        <taxon>Vitaceae</taxon>
        <taxon>Viteae</taxon>
        <taxon>Vitis</taxon>
    </lineage>
</organism>
<name>D7T162_VITVI</name>
<evidence type="ECO:0000313" key="1">
    <source>
        <dbReference type="EMBL" id="CBI24241.3"/>
    </source>
</evidence>
<evidence type="ECO:0000313" key="2">
    <source>
        <dbReference type="Proteomes" id="UP000009183"/>
    </source>
</evidence>
<keyword evidence="2" id="KW-1185">Reference proteome</keyword>
<reference evidence="2" key="1">
    <citation type="journal article" date="2007" name="Nature">
        <title>The grapevine genome sequence suggests ancestral hexaploidization in major angiosperm phyla.</title>
        <authorList>
            <consortium name="The French-Italian Public Consortium for Grapevine Genome Characterization."/>
            <person name="Jaillon O."/>
            <person name="Aury J.-M."/>
            <person name="Noel B."/>
            <person name="Policriti A."/>
            <person name="Clepet C."/>
            <person name="Casagrande A."/>
            <person name="Choisne N."/>
            <person name="Aubourg S."/>
            <person name="Vitulo N."/>
            <person name="Jubin C."/>
            <person name="Vezzi A."/>
            <person name="Legeai F."/>
            <person name="Hugueney P."/>
            <person name="Dasilva C."/>
            <person name="Horner D."/>
            <person name="Mica E."/>
            <person name="Jublot D."/>
            <person name="Poulain J."/>
            <person name="Bruyere C."/>
            <person name="Billault A."/>
            <person name="Segurens B."/>
            <person name="Gouyvenoux M."/>
            <person name="Ugarte E."/>
            <person name="Cattonaro F."/>
            <person name="Anthouard V."/>
            <person name="Vico V."/>
            <person name="Del Fabbro C."/>
            <person name="Alaux M."/>
            <person name="Di Gaspero G."/>
            <person name="Dumas V."/>
            <person name="Felice N."/>
            <person name="Paillard S."/>
            <person name="Juman I."/>
            <person name="Moroldo M."/>
            <person name="Scalabrin S."/>
            <person name="Canaguier A."/>
            <person name="Le Clainche I."/>
            <person name="Malacrida G."/>
            <person name="Durand E."/>
            <person name="Pesole G."/>
            <person name="Laucou V."/>
            <person name="Chatelet P."/>
            <person name="Merdinoglu D."/>
            <person name="Delledonne M."/>
            <person name="Pezzotti M."/>
            <person name="Lecharny A."/>
            <person name="Scarpelli C."/>
            <person name="Artiguenave F."/>
            <person name="Pe M.E."/>
            <person name="Valle G."/>
            <person name="Morgante M."/>
            <person name="Caboche M."/>
            <person name="Adam-Blondon A.-F."/>
            <person name="Weissenbach J."/>
            <person name="Quetier F."/>
            <person name="Wincker P."/>
        </authorList>
    </citation>
    <scope>NUCLEOTIDE SEQUENCE [LARGE SCALE GENOMIC DNA]</scope>
    <source>
        <strain evidence="2">cv. Pinot noir / PN40024</strain>
    </source>
</reference>
<dbReference type="PaxDb" id="29760-VIT_06s0009g03400.t01"/>
<dbReference type="InParanoid" id="D7T162"/>
<dbReference type="EMBL" id="FN595504">
    <property type="protein sequence ID" value="CBI24241.3"/>
    <property type="molecule type" value="Genomic_DNA"/>
</dbReference>
<protein>
    <submittedName>
        <fullName evidence="1">Uncharacterized protein</fullName>
    </submittedName>
</protein>
<dbReference type="Proteomes" id="UP000009183">
    <property type="component" value="Chromosome 6"/>
</dbReference>
<proteinExistence type="predicted"/>
<sequence>MHKYSIIIFIKNLNNLSCLSSYKIIFFKKKLFIIIFKFSKLANVFPIFKRGNKRILIYSNFQQVSYPIKSITLKNFKYLFFF</sequence>
<dbReference type="HOGENOM" id="CLU_2563093_0_0_1"/>